<dbReference type="Proteomes" id="UP000290189">
    <property type="component" value="Unassembled WGS sequence"/>
</dbReference>
<dbReference type="Gene3D" id="3.90.1180.10">
    <property type="entry name" value="Ribosomal protein L13"/>
    <property type="match status" value="1"/>
</dbReference>
<dbReference type="HAMAP" id="MF_01366">
    <property type="entry name" value="Ribosomal_uL13"/>
    <property type="match status" value="1"/>
</dbReference>
<organism evidence="4 6">
    <name type="scientific">Plasmodiophora brassicae</name>
    <name type="common">Clubroot disease agent</name>
    <dbReference type="NCBI Taxonomy" id="37360"/>
    <lineage>
        <taxon>Eukaryota</taxon>
        <taxon>Sar</taxon>
        <taxon>Rhizaria</taxon>
        <taxon>Endomyxa</taxon>
        <taxon>Phytomyxea</taxon>
        <taxon>Plasmodiophorida</taxon>
        <taxon>Plasmodiophoridae</taxon>
        <taxon>Plasmodiophora</taxon>
    </lineage>
</organism>
<keyword evidence="5" id="KW-0496">Mitochondrion</keyword>
<dbReference type="InterPro" id="IPR036899">
    <property type="entry name" value="Ribosomal_uL13_sf"/>
</dbReference>
<gene>
    <name evidence="4" type="ORF">PBRA_006116</name>
    <name evidence="5" type="ORF">PLBR_LOCUS3388</name>
</gene>
<sequence length="186" mass="21621">MGFSIGSKPLRLRKNVVDTVPRAWHLFDATGQVVGRLATRIARLLMGKHKPTWDPRSNYADYCVVLNAEKVVFSGKKWDQKLYRHHTGHPGGLVEIPAKRMRDRHPDRILRKAIWGMLPPTRLRESRMRMLRLVVGSDNPFADKFEGLLPAESEQTEDQPMRLEDQPVPPEVVEYHEKWVARRKQQ</sequence>
<proteinExistence type="inferred from homology"/>
<dbReference type="EMBL" id="OVEO01000005">
    <property type="protein sequence ID" value="SPQ96173.1"/>
    <property type="molecule type" value="Genomic_DNA"/>
</dbReference>
<name>A0A0G4IS15_PLABS</name>
<dbReference type="InterPro" id="IPR005822">
    <property type="entry name" value="Ribosomal_uL13"/>
</dbReference>
<keyword evidence="2" id="KW-0689">Ribosomal protein</keyword>
<dbReference type="GO" id="GO:0006412">
    <property type="term" value="P:translation"/>
    <property type="evidence" value="ECO:0007669"/>
    <property type="project" value="InterPro"/>
</dbReference>
<dbReference type="AlphaFoldDB" id="A0A0G4IS15"/>
<evidence type="ECO:0000256" key="3">
    <source>
        <dbReference type="ARBA" id="ARBA00023274"/>
    </source>
</evidence>
<dbReference type="STRING" id="37360.A0A0G4IS15"/>
<comment type="similarity">
    <text evidence="1">Belongs to the universal ribosomal protein uL13 family.</text>
</comment>
<evidence type="ECO:0000256" key="1">
    <source>
        <dbReference type="ARBA" id="ARBA00006227"/>
    </source>
</evidence>
<keyword evidence="6" id="KW-1185">Reference proteome</keyword>
<dbReference type="Proteomes" id="UP000039324">
    <property type="component" value="Unassembled WGS sequence"/>
</dbReference>
<dbReference type="PANTHER" id="PTHR11545">
    <property type="entry name" value="RIBOSOMAL PROTEIN L13"/>
    <property type="match status" value="1"/>
</dbReference>
<dbReference type="OMA" id="VEYHEKW"/>
<dbReference type="GO" id="GO:0017148">
    <property type="term" value="P:negative regulation of translation"/>
    <property type="evidence" value="ECO:0007669"/>
    <property type="project" value="TreeGrafter"/>
</dbReference>
<dbReference type="OrthoDB" id="274622at2759"/>
<dbReference type="NCBIfam" id="TIGR01066">
    <property type="entry name" value="rplM_bact"/>
    <property type="match status" value="1"/>
</dbReference>
<evidence type="ECO:0000313" key="4">
    <source>
        <dbReference type="EMBL" id="CEO98002.1"/>
    </source>
</evidence>
<dbReference type="CDD" id="cd00392">
    <property type="entry name" value="Ribosomal_L13"/>
    <property type="match status" value="1"/>
</dbReference>
<evidence type="ECO:0000313" key="5">
    <source>
        <dbReference type="EMBL" id="SPQ96173.1"/>
    </source>
</evidence>
<geneLocation type="mitochondrion" evidence="5"/>
<dbReference type="PANTHER" id="PTHR11545:SF2">
    <property type="entry name" value="LARGE RIBOSOMAL SUBUNIT PROTEIN UL13M"/>
    <property type="match status" value="1"/>
</dbReference>
<reference evidence="5 7" key="2">
    <citation type="submission" date="2018-03" db="EMBL/GenBank/DDBJ databases">
        <authorList>
            <person name="Fogelqvist J."/>
        </authorList>
    </citation>
    <scope>NUCLEOTIDE SEQUENCE [LARGE SCALE GENOMIC DNA]</scope>
</reference>
<dbReference type="GO" id="GO:0005762">
    <property type="term" value="C:mitochondrial large ribosomal subunit"/>
    <property type="evidence" value="ECO:0007669"/>
    <property type="project" value="TreeGrafter"/>
</dbReference>
<dbReference type="Pfam" id="PF00572">
    <property type="entry name" value="Ribosomal_L13"/>
    <property type="match status" value="1"/>
</dbReference>
<evidence type="ECO:0000313" key="6">
    <source>
        <dbReference type="Proteomes" id="UP000039324"/>
    </source>
</evidence>
<keyword evidence="3" id="KW-0687">Ribonucleoprotein</keyword>
<dbReference type="InterPro" id="IPR005823">
    <property type="entry name" value="Ribosomal_uL13_bac-type"/>
</dbReference>
<dbReference type="GO" id="GO:0003735">
    <property type="term" value="F:structural constituent of ribosome"/>
    <property type="evidence" value="ECO:0007669"/>
    <property type="project" value="InterPro"/>
</dbReference>
<dbReference type="SUPFAM" id="SSF52161">
    <property type="entry name" value="Ribosomal protein L13"/>
    <property type="match status" value="1"/>
</dbReference>
<dbReference type="EMBL" id="CDSF01000082">
    <property type="protein sequence ID" value="CEO98002.1"/>
    <property type="molecule type" value="Genomic_DNA"/>
</dbReference>
<evidence type="ECO:0008006" key="8">
    <source>
        <dbReference type="Google" id="ProtNLM"/>
    </source>
</evidence>
<protein>
    <recommendedName>
        <fullName evidence="8">Ribosomal protein L13</fullName>
    </recommendedName>
</protein>
<accession>A0A0G4IS15</accession>
<evidence type="ECO:0000313" key="7">
    <source>
        <dbReference type="Proteomes" id="UP000290189"/>
    </source>
</evidence>
<evidence type="ECO:0000256" key="2">
    <source>
        <dbReference type="ARBA" id="ARBA00022980"/>
    </source>
</evidence>
<dbReference type="GO" id="GO:0003729">
    <property type="term" value="F:mRNA binding"/>
    <property type="evidence" value="ECO:0007669"/>
    <property type="project" value="TreeGrafter"/>
</dbReference>
<reference evidence="4 6" key="1">
    <citation type="submission" date="2015-02" db="EMBL/GenBank/DDBJ databases">
        <authorList>
            <person name="Chooi Y.-H."/>
        </authorList>
    </citation>
    <scope>NUCLEOTIDE SEQUENCE [LARGE SCALE GENOMIC DNA]</scope>
    <source>
        <strain evidence="4">E3</strain>
    </source>
</reference>